<dbReference type="Proteomes" id="UP000321892">
    <property type="component" value="Chromosome"/>
</dbReference>
<evidence type="ECO:0000313" key="1">
    <source>
        <dbReference type="EMBL" id="BBM39056.1"/>
    </source>
</evidence>
<keyword evidence="2" id="KW-1185">Reference proteome</keyword>
<name>A0A510JIN4_9FUSO</name>
<organism evidence="1 2">
    <name type="scientific">Leptotrichia hofstadii</name>
    <dbReference type="NCBI Taxonomy" id="157688"/>
    <lineage>
        <taxon>Bacteria</taxon>
        <taxon>Fusobacteriati</taxon>
        <taxon>Fusobacteriota</taxon>
        <taxon>Fusobacteriia</taxon>
        <taxon>Fusobacteriales</taxon>
        <taxon>Leptotrichiaceae</taxon>
        <taxon>Leptotrichia</taxon>
    </lineage>
</organism>
<sequence length="238" mass="28557">MNIFDKEFDKSVEDKDYLGGFDLMIRVKKENNDPVFKYKILKKMTVDIIEGLVYITVYKNEWEYICVYVNLEGSDELPNFKGVADVNDYFYKIPLKYFVKDKKIVHKILEDFFNDGDTSEMEKKLEINFYREMQNTIELPVDIVSYLEKIKNHKRVDELEIIERFENSEVTLKNKTDKLKNFNISIRNKKVIFNVIKSKIENYIKENNIENIYFKNREEIKGQENVINFFKENLVVPC</sequence>
<dbReference type="KEGG" id="lhf:JCM16775_1767"/>
<dbReference type="EMBL" id="AP019823">
    <property type="protein sequence ID" value="BBM39056.1"/>
    <property type="molecule type" value="Genomic_DNA"/>
</dbReference>
<gene>
    <name evidence="1" type="ORF">JCM16775_1767</name>
</gene>
<dbReference type="RefSeq" id="WP_026747072.1">
    <property type="nucleotide sequence ID" value="NZ_AP019823.1"/>
</dbReference>
<dbReference type="AlphaFoldDB" id="A0A510JIN4"/>
<accession>A0A510JIN4</accession>
<evidence type="ECO:0000313" key="2">
    <source>
        <dbReference type="Proteomes" id="UP000321892"/>
    </source>
</evidence>
<protein>
    <submittedName>
        <fullName evidence="1">Uncharacterized protein</fullName>
    </submittedName>
</protein>
<reference evidence="1 2" key="1">
    <citation type="submission" date="2019-07" db="EMBL/GenBank/DDBJ databases">
        <title>Complete Genome Sequence of Leptotrichia hofstadii Strain JCM16775.</title>
        <authorList>
            <person name="Watanabe S."/>
            <person name="Cui L."/>
        </authorList>
    </citation>
    <scope>NUCLEOTIDE SEQUENCE [LARGE SCALE GENOMIC DNA]</scope>
    <source>
        <strain evidence="1 2">JCM16775</strain>
    </source>
</reference>
<proteinExistence type="predicted"/>